<dbReference type="InterPro" id="IPR031165">
    <property type="entry name" value="GNAT_YJDJ"/>
</dbReference>
<dbReference type="PANTHER" id="PTHR31435:SF10">
    <property type="entry name" value="BSR4717 PROTEIN"/>
    <property type="match status" value="1"/>
</dbReference>
<comment type="caution">
    <text evidence="2">The sequence shown here is derived from an EMBL/GenBank/DDBJ whole genome shotgun (WGS) entry which is preliminary data.</text>
</comment>
<protein>
    <submittedName>
        <fullName evidence="2">N-acetyltransferase</fullName>
    </submittedName>
</protein>
<dbReference type="PROSITE" id="PS51729">
    <property type="entry name" value="GNAT_YJDJ"/>
    <property type="match status" value="1"/>
</dbReference>
<dbReference type="SUPFAM" id="SSF55729">
    <property type="entry name" value="Acyl-CoA N-acyltransferases (Nat)"/>
    <property type="match status" value="1"/>
</dbReference>
<evidence type="ECO:0000313" key="3">
    <source>
        <dbReference type="Proteomes" id="UP000734271"/>
    </source>
</evidence>
<dbReference type="Proteomes" id="UP000734271">
    <property type="component" value="Unassembled WGS sequence"/>
</dbReference>
<evidence type="ECO:0000313" key="2">
    <source>
        <dbReference type="EMBL" id="MBZ2386011.1"/>
    </source>
</evidence>
<dbReference type="CDD" id="cd04301">
    <property type="entry name" value="NAT_SF"/>
    <property type="match status" value="1"/>
</dbReference>
<dbReference type="EMBL" id="JAIPME010000002">
    <property type="protein sequence ID" value="MBZ2386011.1"/>
    <property type="molecule type" value="Genomic_DNA"/>
</dbReference>
<dbReference type="RefSeq" id="WP_223417846.1">
    <property type="nucleotide sequence ID" value="NZ_JAIPME010000002.1"/>
</dbReference>
<evidence type="ECO:0000259" key="1">
    <source>
        <dbReference type="PROSITE" id="PS51729"/>
    </source>
</evidence>
<dbReference type="Pfam" id="PF14542">
    <property type="entry name" value="Acetyltransf_CG"/>
    <property type="match status" value="1"/>
</dbReference>
<accession>A0ABS7SWV7</accession>
<gene>
    <name evidence="2" type="ORF">K8P03_01655</name>
</gene>
<dbReference type="InterPro" id="IPR045057">
    <property type="entry name" value="Gcn5-rel_NAT"/>
</dbReference>
<dbReference type="PANTHER" id="PTHR31435">
    <property type="entry name" value="PROTEIN NATD1"/>
    <property type="match status" value="1"/>
</dbReference>
<dbReference type="InterPro" id="IPR016181">
    <property type="entry name" value="Acyl_CoA_acyltransferase"/>
</dbReference>
<feature type="domain" description="N-acetyltransferase" evidence="1">
    <location>
        <begin position="5"/>
        <end position="91"/>
    </location>
</feature>
<dbReference type="Gene3D" id="3.40.630.30">
    <property type="match status" value="1"/>
</dbReference>
<organism evidence="2 3">
    <name type="scientific">Anaerococcus murdochii</name>
    <dbReference type="NCBI Taxonomy" id="411577"/>
    <lineage>
        <taxon>Bacteria</taxon>
        <taxon>Bacillati</taxon>
        <taxon>Bacillota</taxon>
        <taxon>Tissierellia</taxon>
        <taxon>Tissierellales</taxon>
        <taxon>Peptoniphilaceae</taxon>
        <taxon>Anaerococcus</taxon>
    </lineage>
</organism>
<reference evidence="2 3" key="1">
    <citation type="submission" date="2021-08" db="EMBL/GenBank/DDBJ databases">
        <title>FDA dAtabase for Regulatory Grade micrObial Sequences (FDA-ARGOS): Supporting development and validation of Infectious Disease Dx tests.</title>
        <authorList>
            <person name="Sproer C."/>
            <person name="Gronow S."/>
            <person name="Severitt S."/>
            <person name="Schroder I."/>
            <person name="Tallon L."/>
            <person name="Sadzewicz L."/>
            <person name="Zhao X."/>
            <person name="Boylan J."/>
            <person name="Ott S."/>
            <person name="Bowen H."/>
            <person name="Vavikolanu K."/>
            <person name="Hazen T."/>
            <person name="Aluvathingal J."/>
            <person name="Nadendla S."/>
            <person name="Lowell S."/>
            <person name="Myers T."/>
            <person name="Yan Y."/>
            <person name="Sichtig H."/>
        </authorList>
    </citation>
    <scope>NUCLEOTIDE SEQUENCE [LARGE SCALE GENOMIC DNA]</scope>
    <source>
        <strain evidence="2 3">FDAARGOS_1460</strain>
    </source>
</reference>
<name>A0ABS7SWV7_9FIRM</name>
<keyword evidence="3" id="KW-1185">Reference proteome</keyword>
<proteinExistence type="predicted"/>
<sequence length="92" mass="10478">MIKVRMNLEKSRAEALDDEKVIGLCDYKIKGDVLDVYHTEVDKAYGGKGLAGKLLDQVVDFARAENKKIYPTCSYVLKKFNDDQSYKDIDAR</sequence>